<protein>
    <submittedName>
        <fullName evidence="3">IS110 family transposase</fullName>
    </submittedName>
</protein>
<dbReference type="OrthoDB" id="5289737at2"/>
<dbReference type="GO" id="GO:0003677">
    <property type="term" value="F:DNA binding"/>
    <property type="evidence" value="ECO:0007669"/>
    <property type="project" value="InterPro"/>
</dbReference>
<dbReference type="InterPro" id="IPR002525">
    <property type="entry name" value="Transp_IS110-like_N"/>
</dbReference>
<evidence type="ECO:0000259" key="1">
    <source>
        <dbReference type="Pfam" id="PF01548"/>
    </source>
</evidence>
<evidence type="ECO:0000259" key="2">
    <source>
        <dbReference type="Pfam" id="PF02371"/>
    </source>
</evidence>
<dbReference type="AlphaFoldDB" id="A0A1P8UHS3"/>
<dbReference type="Pfam" id="PF01548">
    <property type="entry name" value="DEDD_Tnp_IS110"/>
    <property type="match status" value="1"/>
</dbReference>
<gene>
    <name evidence="3" type="ORF">BW247_09775</name>
</gene>
<dbReference type="Pfam" id="PF02371">
    <property type="entry name" value="Transposase_20"/>
    <property type="match status" value="1"/>
</dbReference>
<feature type="domain" description="Transposase IS110-like N-terminal" evidence="1">
    <location>
        <begin position="6"/>
        <end position="144"/>
    </location>
</feature>
<dbReference type="InterPro" id="IPR003346">
    <property type="entry name" value="Transposase_20"/>
</dbReference>
<dbReference type="PANTHER" id="PTHR33055">
    <property type="entry name" value="TRANSPOSASE FOR INSERTION SEQUENCE ELEMENT IS1111A"/>
    <property type="match status" value="1"/>
</dbReference>
<proteinExistence type="predicted"/>
<dbReference type="NCBIfam" id="NF033542">
    <property type="entry name" value="transpos_IS110"/>
    <property type="match status" value="1"/>
</dbReference>
<name>A0A1P8UHS3_9GAMM</name>
<evidence type="ECO:0000313" key="3">
    <source>
        <dbReference type="EMBL" id="APZ43344.1"/>
    </source>
</evidence>
<dbReference type="RefSeq" id="WP_076836985.1">
    <property type="nucleotide sequence ID" value="NZ_CP019434.1"/>
</dbReference>
<dbReference type="KEGG" id="afy:BW247_09775"/>
<dbReference type="EMBL" id="CP019434">
    <property type="protein sequence ID" value="APZ43344.1"/>
    <property type="molecule type" value="Genomic_DNA"/>
</dbReference>
<feature type="domain" description="Transposase IS116/IS110/IS902 C-terminal" evidence="2">
    <location>
        <begin position="213"/>
        <end position="287"/>
    </location>
</feature>
<dbReference type="GO" id="GO:0004803">
    <property type="term" value="F:transposase activity"/>
    <property type="evidence" value="ECO:0007669"/>
    <property type="project" value="InterPro"/>
</dbReference>
<keyword evidence="4" id="KW-1185">Reference proteome</keyword>
<evidence type="ECO:0000313" key="4">
    <source>
        <dbReference type="Proteomes" id="UP000243807"/>
    </source>
</evidence>
<reference evidence="3 4" key="1">
    <citation type="submission" date="2017-01" db="EMBL/GenBank/DDBJ databases">
        <title>Draft sequence of Acidihalobacter ferrooxidans strain DSM 14175 (strain V8).</title>
        <authorList>
            <person name="Khaleque H.N."/>
            <person name="Ramsay J.P."/>
            <person name="Murphy R.J.T."/>
            <person name="Kaksonen A.H."/>
            <person name="Boxall N.J."/>
            <person name="Watkin E.L.J."/>
        </authorList>
    </citation>
    <scope>NUCLEOTIDE SEQUENCE [LARGE SCALE GENOMIC DNA]</scope>
    <source>
        <strain evidence="3 4">V8</strain>
    </source>
</reference>
<sequence length="344" mass="37999">MNIETLGIDIGKNVFHAVGLNAIGEVVLRRQFTRSALMRFMGKLAHCKVGMEACGGSQHLGRRFERFGHTVRLMAAQFVKPYVKSNKSDFNDAEAIAEAVMRPTMRFVTLKTVEQQDLQALHRARSLLMGQRTALINQLRAFLLERGMTVPKGVAALRRRLPEVLEDADNELSDRLRALIDQIWQQISGLEARIATLNAEIEVIAATDTACPHLLSIPGIGVLTATAMVATIGDGKQFHCGREMAAFLGLVPRQHSTGGKPRLLGISKRANTYLRMLLIHGARAVLRGGDKRSDRLGPWLRELKARRPSNVTAVALANKLARIAWAVLAHGEDYRPRLSLLEVA</sequence>
<dbReference type="InterPro" id="IPR047650">
    <property type="entry name" value="Transpos_IS110"/>
</dbReference>
<organism evidence="3 4">
    <name type="scientific">Acidihalobacter ferrooxydans</name>
    <dbReference type="NCBI Taxonomy" id="1765967"/>
    <lineage>
        <taxon>Bacteria</taxon>
        <taxon>Pseudomonadati</taxon>
        <taxon>Pseudomonadota</taxon>
        <taxon>Gammaproteobacteria</taxon>
        <taxon>Chromatiales</taxon>
        <taxon>Ectothiorhodospiraceae</taxon>
        <taxon>Acidihalobacter</taxon>
    </lineage>
</organism>
<dbReference type="GO" id="GO:0006313">
    <property type="term" value="P:DNA transposition"/>
    <property type="evidence" value="ECO:0007669"/>
    <property type="project" value="InterPro"/>
</dbReference>
<accession>A0A1P8UHS3</accession>
<dbReference type="Proteomes" id="UP000243807">
    <property type="component" value="Chromosome"/>
</dbReference>
<dbReference type="PANTHER" id="PTHR33055:SF3">
    <property type="entry name" value="PUTATIVE TRANSPOSASE FOR IS117-RELATED"/>
    <property type="match status" value="1"/>
</dbReference>